<organism evidence="1 2">
    <name type="scientific">Microctonus hyperodae</name>
    <name type="common">Parasitoid wasp</name>
    <dbReference type="NCBI Taxonomy" id="165561"/>
    <lineage>
        <taxon>Eukaryota</taxon>
        <taxon>Metazoa</taxon>
        <taxon>Ecdysozoa</taxon>
        <taxon>Arthropoda</taxon>
        <taxon>Hexapoda</taxon>
        <taxon>Insecta</taxon>
        <taxon>Pterygota</taxon>
        <taxon>Neoptera</taxon>
        <taxon>Endopterygota</taxon>
        <taxon>Hymenoptera</taxon>
        <taxon>Apocrita</taxon>
        <taxon>Ichneumonoidea</taxon>
        <taxon>Braconidae</taxon>
        <taxon>Euphorinae</taxon>
        <taxon>Microctonus</taxon>
    </lineage>
</organism>
<proteinExistence type="predicted"/>
<comment type="caution">
    <text evidence="1">The sequence shown here is derived from an EMBL/GenBank/DDBJ whole genome shotgun (WGS) entry which is preliminary data.</text>
</comment>
<reference evidence="1" key="2">
    <citation type="submission" date="2023-03" db="EMBL/GenBank/DDBJ databases">
        <authorList>
            <person name="Inwood S.N."/>
            <person name="Skelly J.G."/>
            <person name="Guhlin J."/>
            <person name="Harrop T.W.R."/>
            <person name="Goldson S.G."/>
            <person name="Dearden P.K."/>
        </authorList>
    </citation>
    <scope>NUCLEOTIDE SEQUENCE</scope>
    <source>
        <strain evidence="1">Lincoln</strain>
        <tissue evidence="1">Whole body</tissue>
    </source>
</reference>
<evidence type="ECO:0000313" key="1">
    <source>
        <dbReference type="EMBL" id="KAK0183225.1"/>
    </source>
</evidence>
<dbReference type="Proteomes" id="UP001168972">
    <property type="component" value="Unassembled WGS sequence"/>
</dbReference>
<protein>
    <submittedName>
        <fullName evidence="1">Uncharacterized protein</fullName>
    </submittedName>
</protein>
<evidence type="ECO:0000313" key="2">
    <source>
        <dbReference type="Proteomes" id="UP001168972"/>
    </source>
</evidence>
<dbReference type="EMBL" id="JAQQBR010000001">
    <property type="protein sequence ID" value="KAK0183225.1"/>
    <property type="molecule type" value="Genomic_DNA"/>
</dbReference>
<name>A0AA39G7W8_MICHY</name>
<keyword evidence="2" id="KW-1185">Reference proteome</keyword>
<sequence>MDREIVRSVLRSSGKFMESLPDEKHLDEIIKKIPVIDQNTSAALSTSLTDLMTYKVSPEAYQRYSVRIKLIDTLREWIQPPIGLTSHQTFSQSNNVLQLCQGMMKNYFLNVDFADIVSPENFFIFGRELINLADRNPLYIPYVKSFIEKIMISNMTFDNHELVESVLNHTEKFQLEFSLIEKLYIFDCVKLIEDPLIDCFIGNSKNMNIESFITTNNFDKLMGYAAKSPKIFQTISSILKTLYVHLEYSTLVLDYVKFVLKKIIFNRADDKKYILDLYPMKLQSCVTLLNINPCYHTENSKQLILQSLKNIYLEDTNQVLILLMHFPEWLHSLLNYASDIVY</sequence>
<accession>A0AA39G7W8</accession>
<gene>
    <name evidence="1" type="ORF">PV327_001286</name>
</gene>
<dbReference type="AlphaFoldDB" id="A0AA39G7W8"/>
<reference evidence="1" key="1">
    <citation type="journal article" date="2023" name="bioRxiv">
        <title>Scaffold-level genome assemblies of two parasitoid biocontrol wasps reveal the parthenogenesis mechanism and an associated novel virus.</title>
        <authorList>
            <person name="Inwood S."/>
            <person name="Skelly J."/>
            <person name="Guhlin J."/>
            <person name="Harrop T."/>
            <person name="Goldson S."/>
            <person name="Dearden P."/>
        </authorList>
    </citation>
    <scope>NUCLEOTIDE SEQUENCE</scope>
    <source>
        <strain evidence="1">Lincoln</strain>
        <tissue evidence="1">Whole body</tissue>
    </source>
</reference>